<accession>A0A840Q0D4</accession>
<keyword evidence="4" id="KW-1185">Reference proteome</keyword>
<keyword evidence="1" id="KW-0472">Membrane</keyword>
<dbReference type="RefSeq" id="WP_016837298.1">
    <property type="nucleotide sequence ID" value="NZ_AP018335.1"/>
</dbReference>
<name>A0A840Q0D4_URETH</name>
<evidence type="ECO:0000259" key="2">
    <source>
        <dbReference type="PROSITE" id="PS50850"/>
    </source>
</evidence>
<dbReference type="PROSITE" id="PS50850">
    <property type="entry name" value="MFS"/>
    <property type="match status" value="1"/>
</dbReference>
<proteinExistence type="predicted"/>
<protein>
    <submittedName>
        <fullName evidence="3">F0F1-type ATP synthase assembly protein I</fullName>
    </submittedName>
</protein>
<organism evidence="3 4">
    <name type="scientific">Ureibacillus thermosphaericus</name>
    <dbReference type="NCBI Taxonomy" id="51173"/>
    <lineage>
        <taxon>Bacteria</taxon>
        <taxon>Bacillati</taxon>
        <taxon>Bacillota</taxon>
        <taxon>Bacilli</taxon>
        <taxon>Bacillales</taxon>
        <taxon>Caryophanaceae</taxon>
        <taxon>Ureibacillus</taxon>
    </lineage>
</organism>
<dbReference type="InterPro" id="IPR020846">
    <property type="entry name" value="MFS_dom"/>
</dbReference>
<feature type="domain" description="Major facilitator superfamily (MFS) profile" evidence="2">
    <location>
        <begin position="1"/>
        <end position="56"/>
    </location>
</feature>
<dbReference type="AlphaFoldDB" id="A0A840Q0D4"/>
<evidence type="ECO:0000313" key="4">
    <source>
        <dbReference type="Proteomes" id="UP000557217"/>
    </source>
</evidence>
<keyword evidence="1" id="KW-1133">Transmembrane helix</keyword>
<dbReference type="EMBL" id="JACHGZ010000032">
    <property type="protein sequence ID" value="MBB5149928.1"/>
    <property type="molecule type" value="Genomic_DNA"/>
</dbReference>
<feature type="transmembrane region" description="Helical" evidence="1">
    <location>
        <begin position="29"/>
        <end position="49"/>
    </location>
</feature>
<dbReference type="GO" id="GO:0022857">
    <property type="term" value="F:transmembrane transporter activity"/>
    <property type="evidence" value="ECO:0007669"/>
    <property type="project" value="InterPro"/>
</dbReference>
<dbReference type="Proteomes" id="UP000557217">
    <property type="component" value="Unassembled WGS sequence"/>
</dbReference>
<reference evidence="3 4" key="1">
    <citation type="submission" date="2020-08" db="EMBL/GenBank/DDBJ databases">
        <title>Genomic Encyclopedia of Type Strains, Phase IV (KMG-IV): sequencing the most valuable type-strain genomes for metagenomic binning, comparative biology and taxonomic classification.</title>
        <authorList>
            <person name="Goeker M."/>
        </authorList>
    </citation>
    <scope>NUCLEOTIDE SEQUENCE [LARGE SCALE GENOMIC DNA]</scope>
    <source>
        <strain evidence="3 4">DSM 10633</strain>
    </source>
</reference>
<feature type="transmembrane region" description="Helical" evidence="1">
    <location>
        <begin position="5"/>
        <end position="23"/>
    </location>
</feature>
<keyword evidence="1" id="KW-0812">Transmembrane</keyword>
<gene>
    <name evidence="3" type="ORF">HNR36_002327</name>
</gene>
<sequence length="56" mass="6466">MQLGVWIGIVVSAILAFIIASFFNQPLHWYLFILILFIGFLLQTIIMILKTPDENE</sequence>
<comment type="caution">
    <text evidence="3">The sequence shown here is derived from an EMBL/GenBank/DDBJ whole genome shotgun (WGS) entry which is preliminary data.</text>
</comment>
<evidence type="ECO:0000313" key="3">
    <source>
        <dbReference type="EMBL" id="MBB5149928.1"/>
    </source>
</evidence>
<evidence type="ECO:0000256" key="1">
    <source>
        <dbReference type="SAM" id="Phobius"/>
    </source>
</evidence>